<name>A0A174Y9A4_9FIRM</name>
<dbReference type="RefSeq" id="WP_055144736.1">
    <property type="nucleotide sequence ID" value="NZ_CZBS01000001.1"/>
</dbReference>
<evidence type="ECO:0000313" key="4">
    <source>
        <dbReference type="Proteomes" id="UP000078383"/>
    </source>
</evidence>
<dbReference type="InterPro" id="IPR028098">
    <property type="entry name" value="Glyco_trans_4-like_N"/>
</dbReference>
<evidence type="ECO:0000313" key="3">
    <source>
        <dbReference type="EMBL" id="CUQ81049.1"/>
    </source>
</evidence>
<proteinExistence type="predicted"/>
<dbReference type="GO" id="GO:0103011">
    <property type="term" value="F:mannosylfructose-phosphate synthase activity"/>
    <property type="evidence" value="ECO:0007669"/>
    <property type="project" value="UniProtKB-EC"/>
</dbReference>
<keyword evidence="3" id="KW-0328">Glycosyltransferase</keyword>
<dbReference type="AlphaFoldDB" id="A0A174Y9A4"/>
<dbReference type="OrthoDB" id="9804196at2"/>
<evidence type="ECO:0000259" key="2">
    <source>
        <dbReference type="Pfam" id="PF13439"/>
    </source>
</evidence>
<dbReference type="Pfam" id="PF13439">
    <property type="entry name" value="Glyco_transf_4"/>
    <property type="match status" value="1"/>
</dbReference>
<gene>
    <name evidence="3" type="primary">mfpsA</name>
    <name evidence="3" type="ORF">ERS852502_00193</name>
</gene>
<evidence type="ECO:0000259" key="1">
    <source>
        <dbReference type="Pfam" id="PF00534"/>
    </source>
</evidence>
<accession>A0A174Y9A4</accession>
<reference evidence="3 4" key="1">
    <citation type="submission" date="2015-09" db="EMBL/GenBank/DDBJ databases">
        <authorList>
            <consortium name="Pathogen Informatics"/>
        </authorList>
    </citation>
    <scope>NUCLEOTIDE SEQUENCE [LARGE SCALE GENOMIC DNA]</scope>
    <source>
        <strain evidence="3 4">2789STDY5834889</strain>
    </source>
</reference>
<dbReference type="Pfam" id="PF00534">
    <property type="entry name" value="Glycos_transf_1"/>
    <property type="match status" value="1"/>
</dbReference>
<dbReference type="EC" id="2.4.1.246" evidence="3"/>
<organism evidence="3 4">
    <name type="scientific">[Ruminococcus] torques</name>
    <dbReference type="NCBI Taxonomy" id="33039"/>
    <lineage>
        <taxon>Bacteria</taxon>
        <taxon>Bacillati</taxon>
        <taxon>Bacillota</taxon>
        <taxon>Clostridia</taxon>
        <taxon>Lachnospirales</taxon>
        <taxon>Lachnospiraceae</taxon>
        <taxon>Mediterraneibacter</taxon>
    </lineage>
</organism>
<dbReference type="Gene3D" id="3.40.50.2000">
    <property type="entry name" value="Glycogen Phosphorylase B"/>
    <property type="match status" value="2"/>
</dbReference>
<dbReference type="CDD" id="cd03812">
    <property type="entry name" value="GT4_CapH-like"/>
    <property type="match status" value="1"/>
</dbReference>
<dbReference type="EMBL" id="CZBX01000001">
    <property type="protein sequence ID" value="CUQ81049.1"/>
    <property type="molecule type" value="Genomic_DNA"/>
</dbReference>
<keyword evidence="3" id="KW-0808">Transferase</keyword>
<protein>
    <submittedName>
        <fullName evidence="3">Mannosylfructose-phosphate synthase</fullName>
        <ecNumber evidence="3">2.4.1.246</ecNumber>
    </submittedName>
</protein>
<dbReference type="SUPFAM" id="SSF53756">
    <property type="entry name" value="UDP-Glycosyltransferase/glycogen phosphorylase"/>
    <property type="match status" value="1"/>
</dbReference>
<dbReference type="PANTHER" id="PTHR45947:SF3">
    <property type="entry name" value="SULFOQUINOVOSYL TRANSFERASE SQD2"/>
    <property type="match status" value="1"/>
</dbReference>
<sequence>MKVLQVGLSFNPGGIESFVMTYYRKLSKQGVRFDFISMFPHLAYEEEIKSLGGKVFHTCDARKHPLKFSRQMRKILRIGRYDAVHVNMLSAANIVPLIVASYGKVPTVIAHSHNSSTPGVVRNLLHRINRPLIPMFATKYFACSELAGKWLFSKKIRKSNNYHLIHNALDLKKFAFSLSEREEIRHELGVEGKFVLGHVGRFEEQKNHKFLLEIFREVASACEEAILLLVGEGELQEMIQKKAEEYGIEDRIRFLGIRKDVAKLWKGMDIFVFPSLFEGLPIVALEAQASGIRSVMADTITTEVKLVEKVKFLSLQDSPKEWSRVILSYKGENRSEEENSGIRQAFAKAGYDIESAAQTLLSYYE</sequence>
<feature type="domain" description="Glycosyltransferase subfamily 4-like N-terminal" evidence="2">
    <location>
        <begin position="12"/>
        <end position="172"/>
    </location>
</feature>
<dbReference type="Proteomes" id="UP000078383">
    <property type="component" value="Unassembled WGS sequence"/>
</dbReference>
<feature type="domain" description="Glycosyl transferase family 1" evidence="1">
    <location>
        <begin position="181"/>
        <end position="328"/>
    </location>
</feature>
<dbReference type="InterPro" id="IPR050194">
    <property type="entry name" value="Glycosyltransferase_grp1"/>
</dbReference>
<dbReference type="PANTHER" id="PTHR45947">
    <property type="entry name" value="SULFOQUINOVOSYL TRANSFERASE SQD2"/>
    <property type="match status" value="1"/>
</dbReference>
<dbReference type="InterPro" id="IPR001296">
    <property type="entry name" value="Glyco_trans_1"/>
</dbReference>